<evidence type="ECO:0000256" key="2">
    <source>
        <dbReference type="SAM" id="Phobius"/>
    </source>
</evidence>
<keyword evidence="2" id="KW-0472">Membrane</keyword>
<feature type="compositionally biased region" description="Polar residues" evidence="1">
    <location>
        <begin position="1"/>
        <end position="13"/>
    </location>
</feature>
<feature type="compositionally biased region" description="Basic and acidic residues" evidence="1">
    <location>
        <begin position="21"/>
        <end position="31"/>
    </location>
</feature>
<evidence type="ECO:0000313" key="4">
    <source>
        <dbReference type="Proteomes" id="UP000285652"/>
    </source>
</evidence>
<dbReference type="AlphaFoldDB" id="A0A415UMI0"/>
<gene>
    <name evidence="3" type="ORF">DWZ24_01715</name>
</gene>
<dbReference type="InterPro" id="IPR019284">
    <property type="entry name" value="RP532"/>
</dbReference>
<feature type="region of interest" description="Disordered" evidence="1">
    <location>
        <begin position="1"/>
        <end position="31"/>
    </location>
</feature>
<feature type="transmembrane region" description="Helical" evidence="2">
    <location>
        <begin position="119"/>
        <end position="141"/>
    </location>
</feature>
<organism evidence="3 4">
    <name type="scientific">Dorea formicigenerans</name>
    <dbReference type="NCBI Taxonomy" id="39486"/>
    <lineage>
        <taxon>Bacteria</taxon>
        <taxon>Bacillati</taxon>
        <taxon>Bacillota</taxon>
        <taxon>Clostridia</taxon>
        <taxon>Lachnospirales</taxon>
        <taxon>Lachnospiraceae</taxon>
        <taxon>Dorea</taxon>
    </lineage>
</organism>
<keyword evidence="2" id="KW-1133">Transmembrane helix</keyword>
<feature type="region of interest" description="Disordered" evidence="1">
    <location>
        <begin position="167"/>
        <end position="189"/>
    </location>
</feature>
<dbReference type="Pfam" id="PF10097">
    <property type="entry name" value="DUF2335"/>
    <property type="match status" value="1"/>
</dbReference>
<evidence type="ECO:0000256" key="1">
    <source>
        <dbReference type="SAM" id="MobiDB-lite"/>
    </source>
</evidence>
<feature type="transmembrane region" description="Helical" evidence="2">
    <location>
        <begin position="147"/>
        <end position="164"/>
    </location>
</feature>
<dbReference type="EMBL" id="QRQQ01000001">
    <property type="protein sequence ID" value="RHN19290.1"/>
    <property type="molecule type" value="Genomic_DNA"/>
</dbReference>
<sequence length="189" mass="21646">MKQFSSLQESIQENPIEDDAKEISEISDIIDKSDIQEEDKERIIACIRREEFAGPLPHPSILKQYDEIQPGFAQEILKMVIDEQGHRHNMENMLIKSQTSLYSGKVEVLKTSIKLKTRLQIFGFVSTFFLLVIGAICIFMDKNVGSIAPFILAIGSFCWTMFYGKKKADEEDSDEEEADEERSDDENKV</sequence>
<feature type="compositionally biased region" description="Acidic residues" evidence="1">
    <location>
        <begin position="170"/>
        <end position="189"/>
    </location>
</feature>
<dbReference type="RefSeq" id="WP_118447234.1">
    <property type="nucleotide sequence ID" value="NZ_QRQQ01000001.1"/>
</dbReference>
<reference evidence="3 4" key="1">
    <citation type="submission" date="2018-08" db="EMBL/GenBank/DDBJ databases">
        <title>A genome reference for cultivated species of the human gut microbiota.</title>
        <authorList>
            <person name="Zou Y."/>
            <person name="Xue W."/>
            <person name="Luo G."/>
        </authorList>
    </citation>
    <scope>NUCLEOTIDE SEQUENCE [LARGE SCALE GENOMIC DNA]</scope>
    <source>
        <strain evidence="3 4">AF31-13BH</strain>
    </source>
</reference>
<comment type="caution">
    <text evidence="3">The sequence shown here is derived from an EMBL/GenBank/DDBJ whole genome shotgun (WGS) entry which is preliminary data.</text>
</comment>
<evidence type="ECO:0000313" key="3">
    <source>
        <dbReference type="EMBL" id="RHN19290.1"/>
    </source>
</evidence>
<name>A0A415UMI0_9FIRM</name>
<keyword evidence="2" id="KW-0812">Transmembrane</keyword>
<dbReference type="Proteomes" id="UP000285652">
    <property type="component" value="Unassembled WGS sequence"/>
</dbReference>
<protein>
    <submittedName>
        <fullName evidence="3">DUF2335 domain-containing protein</fullName>
    </submittedName>
</protein>
<accession>A0A415UMI0</accession>
<proteinExistence type="predicted"/>